<dbReference type="SMART" id="SM01276">
    <property type="entry name" value="M60-like"/>
    <property type="match status" value="1"/>
</dbReference>
<proteinExistence type="predicted"/>
<dbReference type="EMBL" id="JAFMOW010000067">
    <property type="protein sequence ID" value="MBU9857814.1"/>
    <property type="molecule type" value="Genomic_DNA"/>
</dbReference>
<comment type="caution">
    <text evidence="3">The sequence shown here is derived from an EMBL/GenBank/DDBJ whole genome shotgun (WGS) entry which is preliminary data.</text>
</comment>
<protein>
    <submittedName>
        <fullName evidence="3">M60 family metallopeptidase</fullName>
    </submittedName>
</protein>
<reference evidence="3 4" key="1">
    <citation type="submission" date="2021-03" db="EMBL/GenBank/DDBJ databases">
        <title>Five novel Rahnella species.</title>
        <authorList>
            <person name="Brady C."/>
            <person name="Asselin J."/>
            <person name="Beer S."/>
            <person name="Bruberg M.B."/>
            <person name="Crampton B."/>
            <person name="Venter S."/>
            <person name="Arnold D."/>
            <person name="Denman S."/>
        </authorList>
    </citation>
    <scope>NUCLEOTIDE SEQUENCE [LARGE SCALE GENOMIC DNA]</scope>
    <source>
        <strain evidence="3 4">H11b</strain>
    </source>
</reference>
<evidence type="ECO:0000313" key="4">
    <source>
        <dbReference type="Proteomes" id="UP000734343"/>
    </source>
</evidence>
<accession>A0ABS6M0H0</accession>
<feature type="domain" description="Peptidase M60" evidence="2">
    <location>
        <begin position="132"/>
        <end position="435"/>
    </location>
</feature>
<evidence type="ECO:0000256" key="1">
    <source>
        <dbReference type="SAM" id="SignalP"/>
    </source>
</evidence>
<name>A0ABS6M0H0_9GAMM</name>
<sequence>MISKWKNPLSVLIVSVLSASTYAASDNSTYIFNSSSLSTVNNLSSAENWWTPYDTNQGFNDALKELGLTYEYLQNNAEDIRMRATDSNDPLFWLKRTLSIYQDYNSANKRYNIPMTEVHANGRNRTTSAGRNGFFPTHTWVNSGDTLTIESGAFPSHVYCDIAVDSKLEDITGPEKTQHLTANGLSTYKATTSGLVLFACVDQTKALEHKDEQASITIKSGGYERDLFTFGLNTNSEWKEAANAAANSGFTAFFDGRTRYIVNNQNFKKSANTNILQTLRENLTMTVRYDILNGLQSGKGYLHEPSRGLEYVNYNSGFWSSDGQGQVGIGDHKYTIPSHSLWGEWHEYGHQYQMEWSWSGQEEVTEDLYALQNCYLSFGDVDISKCHSNSGLKGFTWDQQAVGNFLKSGQSQHYSSESNVFRRATMFGQLMTSWPNLFGELGQAYREADQAGANGSTLNSTQKKVDWFVTNTSRLSGYDLREFFSRWGLNFSTLADSAIAAMQLPAPLQPATSYAATLTKTGGNESAKVTLSIDGDSDRTNTAFVTNHGNENTMSLVWENDEDSYVKAIVVDSAHRSFIVKLLATNSHGDCPQLSYNSAKTCPSGTSSNLHISYRDQNNLSLPPGHYKGKVALIARDWYKKDWSANVNINLDITK</sequence>
<gene>
    <name evidence="3" type="ORF">J1778_21305</name>
</gene>
<keyword evidence="1" id="KW-0732">Signal</keyword>
<evidence type="ECO:0000313" key="3">
    <source>
        <dbReference type="EMBL" id="MBU9857814.1"/>
    </source>
</evidence>
<dbReference type="RefSeq" id="WP_217174852.1">
    <property type="nucleotide sequence ID" value="NZ_CP126169.1"/>
</dbReference>
<dbReference type="InterPro" id="IPR031161">
    <property type="entry name" value="Peptidase_M60_dom"/>
</dbReference>
<feature type="chain" id="PRO_5047094788" evidence="1">
    <location>
        <begin position="24"/>
        <end position="655"/>
    </location>
</feature>
<dbReference type="Proteomes" id="UP000734343">
    <property type="component" value="Unassembled WGS sequence"/>
</dbReference>
<feature type="signal peptide" evidence="1">
    <location>
        <begin position="1"/>
        <end position="23"/>
    </location>
</feature>
<dbReference type="PROSITE" id="PS51723">
    <property type="entry name" value="PEPTIDASE_M60"/>
    <property type="match status" value="1"/>
</dbReference>
<keyword evidence="4" id="KW-1185">Reference proteome</keyword>
<organism evidence="3 4">
    <name type="scientific">Rahnella bonaserana</name>
    <dbReference type="NCBI Taxonomy" id="2816248"/>
    <lineage>
        <taxon>Bacteria</taxon>
        <taxon>Pseudomonadati</taxon>
        <taxon>Pseudomonadota</taxon>
        <taxon>Gammaproteobacteria</taxon>
        <taxon>Enterobacterales</taxon>
        <taxon>Yersiniaceae</taxon>
        <taxon>Rahnella</taxon>
    </lineage>
</organism>
<dbReference type="Pfam" id="PF13402">
    <property type="entry name" value="Peptidase_M60"/>
    <property type="match status" value="1"/>
</dbReference>
<evidence type="ECO:0000259" key="2">
    <source>
        <dbReference type="PROSITE" id="PS51723"/>
    </source>
</evidence>